<reference evidence="2" key="1">
    <citation type="submission" date="2022-03" db="EMBL/GenBank/DDBJ databases">
        <authorList>
            <person name="Martin H S."/>
        </authorList>
    </citation>
    <scope>NUCLEOTIDE SEQUENCE</scope>
</reference>
<dbReference type="EMBL" id="OW152824">
    <property type="protein sequence ID" value="CAH2040190.1"/>
    <property type="molecule type" value="Genomic_DNA"/>
</dbReference>
<feature type="compositionally biased region" description="Low complexity" evidence="1">
    <location>
        <begin position="47"/>
        <end position="60"/>
    </location>
</feature>
<accession>A0ABN8HVI8</accession>
<feature type="compositionally biased region" description="Low complexity" evidence="1">
    <location>
        <begin position="132"/>
        <end position="144"/>
    </location>
</feature>
<keyword evidence="3" id="KW-1185">Reference proteome</keyword>
<protein>
    <submittedName>
        <fullName evidence="2">Uncharacterized protein</fullName>
    </submittedName>
</protein>
<evidence type="ECO:0000256" key="1">
    <source>
        <dbReference type="SAM" id="MobiDB-lite"/>
    </source>
</evidence>
<name>A0ABN8HVI8_9NEOP</name>
<feature type="region of interest" description="Disordered" evidence="1">
    <location>
        <begin position="47"/>
        <end position="70"/>
    </location>
</feature>
<feature type="region of interest" description="Disordered" evidence="1">
    <location>
        <begin position="125"/>
        <end position="151"/>
    </location>
</feature>
<sequence>MENEFFVNTSNSQPQQITSDHNIVQRNSAVEGNNVVGRYTRTLVPHANGANNKTNNNKTNSPSYGYAKKDTNEDVGLTKNVTERRDFDEYDLYGQLLAKKLRKLKEHQRDVAMHEIDNIMFRAKMQSGTNQSRTARSYSSSPSPVRRKTKSPIFIVTQPNHEQYEDENITYEERTPQQAIS</sequence>
<feature type="non-terminal residue" evidence="2">
    <location>
        <position position="181"/>
    </location>
</feature>
<organism evidence="2 3">
    <name type="scientific">Iphiclides podalirius</name>
    <name type="common">scarce swallowtail</name>
    <dbReference type="NCBI Taxonomy" id="110791"/>
    <lineage>
        <taxon>Eukaryota</taxon>
        <taxon>Metazoa</taxon>
        <taxon>Ecdysozoa</taxon>
        <taxon>Arthropoda</taxon>
        <taxon>Hexapoda</taxon>
        <taxon>Insecta</taxon>
        <taxon>Pterygota</taxon>
        <taxon>Neoptera</taxon>
        <taxon>Endopterygota</taxon>
        <taxon>Lepidoptera</taxon>
        <taxon>Glossata</taxon>
        <taxon>Ditrysia</taxon>
        <taxon>Papilionoidea</taxon>
        <taxon>Papilionidae</taxon>
        <taxon>Papilioninae</taxon>
        <taxon>Iphiclides</taxon>
    </lineage>
</organism>
<evidence type="ECO:0000313" key="3">
    <source>
        <dbReference type="Proteomes" id="UP000837857"/>
    </source>
</evidence>
<dbReference type="Proteomes" id="UP000837857">
    <property type="component" value="Chromosome 12"/>
</dbReference>
<gene>
    <name evidence="2" type="ORF">IPOD504_LOCUS2361</name>
</gene>
<proteinExistence type="predicted"/>
<evidence type="ECO:0000313" key="2">
    <source>
        <dbReference type="EMBL" id="CAH2040190.1"/>
    </source>
</evidence>